<keyword evidence="3" id="KW-1185">Reference proteome</keyword>
<keyword evidence="1" id="KW-0732">Signal</keyword>
<name>A0A9Q0M7D2_BLOTA</name>
<feature type="signal peptide" evidence="1">
    <location>
        <begin position="1"/>
        <end position="25"/>
    </location>
</feature>
<evidence type="ECO:0000256" key="1">
    <source>
        <dbReference type="SAM" id="SignalP"/>
    </source>
</evidence>
<evidence type="ECO:0000313" key="3">
    <source>
        <dbReference type="Proteomes" id="UP001142055"/>
    </source>
</evidence>
<reference evidence="2" key="1">
    <citation type="submission" date="2022-12" db="EMBL/GenBank/DDBJ databases">
        <title>Genome assemblies of Blomia tropicalis.</title>
        <authorList>
            <person name="Cui Y."/>
        </authorList>
    </citation>
    <scope>NUCLEOTIDE SEQUENCE</scope>
    <source>
        <tissue evidence="2">Adult mites</tissue>
    </source>
</reference>
<organism evidence="2 3">
    <name type="scientific">Blomia tropicalis</name>
    <name type="common">Mite</name>
    <dbReference type="NCBI Taxonomy" id="40697"/>
    <lineage>
        <taxon>Eukaryota</taxon>
        <taxon>Metazoa</taxon>
        <taxon>Ecdysozoa</taxon>
        <taxon>Arthropoda</taxon>
        <taxon>Chelicerata</taxon>
        <taxon>Arachnida</taxon>
        <taxon>Acari</taxon>
        <taxon>Acariformes</taxon>
        <taxon>Sarcoptiformes</taxon>
        <taxon>Astigmata</taxon>
        <taxon>Glycyphagoidea</taxon>
        <taxon>Echimyopodidae</taxon>
        <taxon>Blomia</taxon>
    </lineage>
</organism>
<evidence type="ECO:0000313" key="2">
    <source>
        <dbReference type="EMBL" id="KAJ6221298.1"/>
    </source>
</evidence>
<comment type="caution">
    <text evidence="2">The sequence shown here is derived from an EMBL/GenBank/DDBJ whole genome shotgun (WGS) entry which is preliminary data.</text>
</comment>
<proteinExistence type="predicted"/>
<dbReference type="AlphaFoldDB" id="A0A9Q0M7D2"/>
<sequence>MFSTKIFAFFAIVLIVLVQIGSIQAGDDEDTIIFGGGHGCPPHFLLKDGKKGHTLVMNHKCHKEEHHYGHYGHGK</sequence>
<feature type="chain" id="PRO_5040465191" evidence="1">
    <location>
        <begin position="26"/>
        <end position="75"/>
    </location>
</feature>
<dbReference type="EMBL" id="JAPWDV010000002">
    <property type="protein sequence ID" value="KAJ6221298.1"/>
    <property type="molecule type" value="Genomic_DNA"/>
</dbReference>
<gene>
    <name evidence="2" type="ORF">RDWZM_007110</name>
</gene>
<protein>
    <submittedName>
        <fullName evidence="2">Uncharacterized protein</fullName>
    </submittedName>
</protein>
<accession>A0A9Q0M7D2</accession>
<dbReference type="Proteomes" id="UP001142055">
    <property type="component" value="Chromosome 2"/>
</dbReference>